<accession>A0A392PJL4</accession>
<dbReference type="PANTHER" id="PTHR31623">
    <property type="entry name" value="F21J9.9"/>
    <property type="match status" value="1"/>
</dbReference>
<dbReference type="GO" id="GO:0016746">
    <property type="term" value="F:acyltransferase activity"/>
    <property type="evidence" value="ECO:0007669"/>
    <property type="project" value="UniProtKB-KW"/>
</dbReference>
<dbReference type="EMBL" id="LXQA010083502">
    <property type="protein sequence ID" value="MCI12273.1"/>
    <property type="molecule type" value="Genomic_DNA"/>
</dbReference>
<proteinExistence type="inferred from homology"/>
<dbReference type="PANTHER" id="PTHR31623:SF46">
    <property type="entry name" value="VINORINE SYNTHASE-LIKE"/>
    <property type="match status" value="1"/>
</dbReference>
<name>A0A392PJL4_9FABA</name>
<feature type="non-terminal residue" evidence="4">
    <location>
        <position position="174"/>
    </location>
</feature>
<organism evidence="4 5">
    <name type="scientific">Trifolium medium</name>
    <dbReference type="NCBI Taxonomy" id="97028"/>
    <lineage>
        <taxon>Eukaryota</taxon>
        <taxon>Viridiplantae</taxon>
        <taxon>Streptophyta</taxon>
        <taxon>Embryophyta</taxon>
        <taxon>Tracheophyta</taxon>
        <taxon>Spermatophyta</taxon>
        <taxon>Magnoliopsida</taxon>
        <taxon>eudicotyledons</taxon>
        <taxon>Gunneridae</taxon>
        <taxon>Pentapetalae</taxon>
        <taxon>rosids</taxon>
        <taxon>fabids</taxon>
        <taxon>Fabales</taxon>
        <taxon>Fabaceae</taxon>
        <taxon>Papilionoideae</taxon>
        <taxon>50 kb inversion clade</taxon>
        <taxon>NPAAA clade</taxon>
        <taxon>Hologalegina</taxon>
        <taxon>IRL clade</taxon>
        <taxon>Trifolieae</taxon>
        <taxon>Trifolium</taxon>
    </lineage>
</organism>
<protein>
    <submittedName>
        <fullName evidence="4">Vinorine synthase-like</fullName>
    </submittedName>
</protein>
<sequence>MNNDNTFIHCNDEGIPFIEAKITNYKIIDVIQNPIPSELHRLIPFQLDNITNIIFGFDPRSGIIKENIVCKMFVFNADVVENLRSKYRNLNPTRVEALSAFIWSRYIDVIYNDGLQRKYGVVHAVNLRPKMEPPLPSESFGNYLRFTMTIPKLNSGEECYGLAKQVRDEIKKID</sequence>
<reference evidence="4 5" key="1">
    <citation type="journal article" date="2018" name="Front. Plant Sci.">
        <title>Red Clover (Trifolium pratense) and Zigzag Clover (T. medium) - A Picture of Genomic Similarities and Differences.</title>
        <authorList>
            <person name="Dluhosova J."/>
            <person name="Istvanek J."/>
            <person name="Nedelnik J."/>
            <person name="Repkova J."/>
        </authorList>
    </citation>
    <scope>NUCLEOTIDE SEQUENCE [LARGE SCALE GENOMIC DNA]</scope>
    <source>
        <strain evidence="5">cv. 10/8</strain>
        <tissue evidence="4">Leaf</tissue>
    </source>
</reference>
<dbReference type="Proteomes" id="UP000265520">
    <property type="component" value="Unassembled WGS sequence"/>
</dbReference>
<keyword evidence="5" id="KW-1185">Reference proteome</keyword>
<dbReference type="Gene3D" id="3.30.559.10">
    <property type="entry name" value="Chloramphenicol acetyltransferase-like domain"/>
    <property type="match status" value="1"/>
</dbReference>
<dbReference type="AlphaFoldDB" id="A0A392PJL4"/>
<comment type="caution">
    <text evidence="4">The sequence shown here is derived from an EMBL/GenBank/DDBJ whole genome shotgun (WGS) entry which is preliminary data.</text>
</comment>
<comment type="similarity">
    <text evidence="1">Belongs to the plant acyltransferase family.</text>
</comment>
<evidence type="ECO:0000256" key="2">
    <source>
        <dbReference type="ARBA" id="ARBA00022679"/>
    </source>
</evidence>
<dbReference type="Pfam" id="PF02458">
    <property type="entry name" value="Transferase"/>
    <property type="match status" value="1"/>
</dbReference>
<evidence type="ECO:0000256" key="3">
    <source>
        <dbReference type="ARBA" id="ARBA00023315"/>
    </source>
</evidence>
<keyword evidence="2" id="KW-0808">Transferase</keyword>
<keyword evidence="3" id="KW-0012">Acyltransferase</keyword>
<evidence type="ECO:0000256" key="1">
    <source>
        <dbReference type="ARBA" id="ARBA00009861"/>
    </source>
</evidence>
<evidence type="ECO:0000313" key="5">
    <source>
        <dbReference type="Proteomes" id="UP000265520"/>
    </source>
</evidence>
<evidence type="ECO:0000313" key="4">
    <source>
        <dbReference type="EMBL" id="MCI12273.1"/>
    </source>
</evidence>
<dbReference type="InterPro" id="IPR023213">
    <property type="entry name" value="CAT-like_dom_sf"/>
</dbReference>